<evidence type="ECO:0000313" key="3">
    <source>
        <dbReference type="Proteomes" id="UP000813463"/>
    </source>
</evidence>
<dbReference type="Pfam" id="PF13456">
    <property type="entry name" value="RVT_3"/>
    <property type="match status" value="1"/>
</dbReference>
<dbReference type="InterPro" id="IPR012337">
    <property type="entry name" value="RNaseH-like_sf"/>
</dbReference>
<dbReference type="PANTHER" id="PTHR33116:SF78">
    <property type="entry name" value="OS12G0587133 PROTEIN"/>
    <property type="match status" value="1"/>
</dbReference>
<evidence type="ECO:0000259" key="2">
    <source>
        <dbReference type="Pfam" id="PF13966"/>
    </source>
</evidence>
<evidence type="ECO:0000313" key="4">
    <source>
        <dbReference type="RefSeq" id="XP_056691996.1"/>
    </source>
</evidence>
<evidence type="ECO:0008006" key="5">
    <source>
        <dbReference type="Google" id="ProtNLM"/>
    </source>
</evidence>
<reference evidence="3" key="1">
    <citation type="journal article" date="2021" name="Nat. Commun.">
        <title>Genomic analyses provide insights into spinach domestication and the genetic basis of agronomic traits.</title>
        <authorList>
            <person name="Cai X."/>
            <person name="Sun X."/>
            <person name="Xu C."/>
            <person name="Sun H."/>
            <person name="Wang X."/>
            <person name="Ge C."/>
            <person name="Zhang Z."/>
            <person name="Wang Q."/>
            <person name="Fei Z."/>
            <person name="Jiao C."/>
            <person name="Wang Q."/>
        </authorList>
    </citation>
    <scope>NUCLEOTIDE SEQUENCE [LARGE SCALE GENOMIC DNA]</scope>
    <source>
        <strain evidence="3">cv. Varoflay</strain>
    </source>
</reference>
<reference evidence="4" key="2">
    <citation type="submission" date="2025-08" db="UniProtKB">
        <authorList>
            <consortium name="RefSeq"/>
        </authorList>
    </citation>
    <scope>IDENTIFICATION</scope>
    <source>
        <tissue evidence="4">Leaf</tissue>
    </source>
</reference>
<dbReference type="Proteomes" id="UP000813463">
    <property type="component" value="Chromosome 2"/>
</dbReference>
<dbReference type="InterPro" id="IPR044730">
    <property type="entry name" value="RNase_H-like_dom_plant"/>
</dbReference>
<evidence type="ECO:0000259" key="1">
    <source>
        <dbReference type="Pfam" id="PF13456"/>
    </source>
</evidence>
<sequence>MHWVRRNILHLPRGMGGLGIRRLSTMNTTFLMKQVWRMHQNPQLLLSQVYVVKGKFALTTGLPNICRCRVSWGMRGLRRAETMLLQGCAWKIGNGRNVSAGKNNWVLGKVPVFASHILLSDAKSWKVSHFIQDHHLIEDHGLQWNASLVRSSFENMDANAILSVELPSSPAPDRLYWTGHKTRNFTIKTGYAFLQHDDIHYPSFSGIDQNRFIPFFKLLWALKILPKWKLFIWKLLREGIPVKANLERRGIVLDTTCNFCSERCEDAQYIFRFCNFGSRCVESSMLGIFSNFNEDLSLQEWILNYIQLFISLDGKFSDRVITFIATLWALWVTRNTRVFRSEPGHIQTVYVHLRLAMEQSTTFIGKDKGNLDFLHPPEYASTYPSGFFFAHIGVEILPMPSTIMQIDGAWNKVTSRAGMGWILQKPVTSGNEICGGCDYGLGHSTLHVEAMACPRALQWAKDSSLDVIVLYTDSATLVSYLQRQVVLDIHLTWTVTTILDIGKSFRCCMVNKVHRDQFQQAHDLAKRAAKDGLHFVSTFGVRPDG</sequence>
<dbReference type="CDD" id="cd06222">
    <property type="entry name" value="RNase_H_like"/>
    <property type="match status" value="1"/>
</dbReference>
<feature type="domain" description="Reverse transcriptase zinc-binding" evidence="2">
    <location>
        <begin position="207"/>
        <end position="277"/>
    </location>
</feature>
<dbReference type="InterPro" id="IPR002156">
    <property type="entry name" value="RNaseH_domain"/>
</dbReference>
<dbReference type="Gene3D" id="3.30.420.10">
    <property type="entry name" value="Ribonuclease H-like superfamily/Ribonuclease H"/>
    <property type="match status" value="1"/>
</dbReference>
<proteinExistence type="predicted"/>
<organism evidence="3 4">
    <name type="scientific">Spinacia oleracea</name>
    <name type="common">Spinach</name>
    <dbReference type="NCBI Taxonomy" id="3562"/>
    <lineage>
        <taxon>Eukaryota</taxon>
        <taxon>Viridiplantae</taxon>
        <taxon>Streptophyta</taxon>
        <taxon>Embryophyta</taxon>
        <taxon>Tracheophyta</taxon>
        <taxon>Spermatophyta</taxon>
        <taxon>Magnoliopsida</taxon>
        <taxon>eudicotyledons</taxon>
        <taxon>Gunneridae</taxon>
        <taxon>Pentapetalae</taxon>
        <taxon>Caryophyllales</taxon>
        <taxon>Chenopodiaceae</taxon>
        <taxon>Chenopodioideae</taxon>
        <taxon>Anserineae</taxon>
        <taxon>Spinacia</taxon>
    </lineage>
</organism>
<dbReference type="GeneID" id="130467499"/>
<feature type="domain" description="RNase H type-1" evidence="1">
    <location>
        <begin position="406"/>
        <end position="528"/>
    </location>
</feature>
<dbReference type="InterPro" id="IPR026960">
    <property type="entry name" value="RVT-Znf"/>
</dbReference>
<dbReference type="PANTHER" id="PTHR33116">
    <property type="entry name" value="REVERSE TRANSCRIPTASE ZINC-BINDING DOMAIN-CONTAINING PROTEIN-RELATED-RELATED"/>
    <property type="match status" value="1"/>
</dbReference>
<dbReference type="InterPro" id="IPR036397">
    <property type="entry name" value="RNaseH_sf"/>
</dbReference>
<dbReference type="SUPFAM" id="SSF53098">
    <property type="entry name" value="Ribonuclease H-like"/>
    <property type="match status" value="1"/>
</dbReference>
<protein>
    <recommendedName>
        <fullName evidence="5">RNase H type-1 domain-containing protein</fullName>
    </recommendedName>
</protein>
<gene>
    <name evidence="4" type="primary">LOC130467499</name>
</gene>
<dbReference type="Pfam" id="PF13966">
    <property type="entry name" value="zf-RVT"/>
    <property type="match status" value="1"/>
</dbReference>
<dbReference type="RefSeq" id="XP_056691996.1">
    <property type="nucleotide sequence ID" value="XM_056836018.1"/>
</dbReference>
<keyword evidence="3" id="KW-1185">Reference proteome</keyword>
<name>A0ABM3R8Q5_SPIOL</name>
<accession>A0ABM3R8Q5</accession>